<reference evidence="2" key="1">
    <citation type="submission" date="2010-03" db="EMBL/GenBank/DDBJ databases">
        <title>Analysis of membrane protein genes in a Brazilian isolate of Anaplasma marginale.</title>
        <authorList>
            <person name="Guedes Junior D.S."/>
            <person name="Araujo F.R."/>
            <person name="Ramos C.A.N."/>
        </authorList>
    </citation>
    <scope>NUCLEOTIDE SEQUENCE</scope>
    <source>
        <strain evidence="2">NE-Brazil</strain>
    </source>
</reference>
<dbReference type="InterPro" id="IPR011250">
    <property type="entry name" value="OMP/PagP_B-barrel"/>
</dbReference>
<accession>D6Q014</accession>
<dbReference type="InterPro" id="IPR002566">
    <property type="entry name" value="Msp4_OMP-like"/>
</dbReference>
<dbReference type="SUPFAM" id="SSF56925">
    <property type="entry name" value="OMPA-like"/>
    <property type="match status" value="1"/>
</dbReference>
<protein>
    <submittedName>
        <fullName evidence="2">Outer membrane protein 14</fullName>
    </submittedName>
</protein>
<name>D6Q014_ANAMA</name>
<dbReference type="AlphaFoldDB" id="D6Q014"/>
<evidence type="ECO:0000259" key="1">
    <source>
        <dbReference type="Pfam" id="PF01617"/>
    </source>
</evidence>
<dbReference type="Gene3D" id="2.40.160.20">
    <property type="match status" value="1"/>
</dbReference>
<proteinExistence type="predicted"/>
<evidence type="ECO:0000313" key="2">
    <source>
        <dbReference type="EMBL" id="ADF87323.1"/>
    </source>
</evidence>
<dbReference type="EMBL" id="GU991625">
    <property type="protein sequence ID" value="ADF87323.1"/>
    <property type="molecule type" value="Genomic_DNA"/>
</dbReference>
<organism evidence="2">
    <name type="scientific">Anaplasma marginale</name>
    <dbReference type="NCBI Taxonomy" id="770"/>
    <lineage>
        <taxon>Bacteria</taxon>
        <taxon>Pseudomonadati</taxon>
        <taxon>Pseudomonadota</taxon>
        <taxon>Alphaproteobacteria</taxon>
        <taxon>Rickettsiales</taxon>
        <taxon>Anaplasmataceae</taxon>
        <taxon>Anaplasma</taxon>
    </lineage>
</organism>
<sequence length="404" mass="42946">MAFSLLLVVGVIGCVMKPVVCIAAALLSTIGYLVPASSHGMNGREDFYVSFGYGPTIGKISGFRLNAAKETVAILPYIGKLGSAELSSANYDWAGESTESPAMGFENSSLLGLRGSVGCVVRGTRLELEFGHEHYDFKSQNYALLSGGSATFALVKRISASATRDVEGFRAALQKELSKPALKSIKKRLEDIRDHDEAWESKALADKVINKFDAIIPEEEAKTERASTTSAGDTEASAQSALERKRNEAIGEIVKFSRLARGVIGRAIATSTEGMEIVEISGVRVVSAILSACYDFPQVGLLVDWKMSPYACAGLGASFVGLTAQRFQPQLTCQVKAGVSYSITPSLAAFIGGTASKTLGTNYDNTPAHRAVDDASPLGKTKEKVSASFGLRNIGVELGIRFGF</sequence>
<feature type="domain" description="Msp4/OMP-like" evidence="1">
    <location>
        <begin position="43"/>
        <end position="404"/>
    </location>
</feature>
<dbReference type="Pfam" id="PF01617">
    <property type="entry name" value="Surface_Ag_2"/>
    <property type="match status" value="1"/>
</dbReference>